<dbReference type="AlphaFoldDB" id="A0A1E5G5P1"/>
<organism evidence="2 3">
    <name type="scientific">Desulfuribacillus alkaliarsenatis</name>
    <dbReference type="NCBI Taxonomy" id="766136"/>
    <lineage>
        <taxon>Bacteria</taxon>
        <taxon>Bacillati</taxon>
        <taxon>Bacillota</taxon>
        <taxon>Desulfuribacillia</taxon>
        <taxon>Desulfuribacillales</taxon>
        <taxon>Desulfuribacillaceae</taxon>
        <taxon>Desulfuribacillus</taxon>
    </lineage>
</organism>
<reference evidence="2 3" key="1">
    <citation type="submission" date="2016-09" db="EMBL/GenBank/DDBJ databases">
        <title>Draft genome sequence for the type strain of Desulfuribacillus alkaliarsenatis AHT28, an obligately anaerobic, sulfidogenic bacterium isolated from Russian soda lake sediments.</title>
        <authorList>
            <person name="Abin C.A."/>
            <person name="Hollibaugh J.T."/>
        </authorList>
    </citation>
    <scope>NUCLEOTIDE SEQUENCE [LARGE SCALE GENOMIC DNA]</scope>
    <source>
        <strain evidence="2 3">AHT28</strain>
    </source>
</reference>
<dbReference type="EMBL" id="MIJE01000002">
    <property type="protein sequence ID" value="OEF98009.1"/>
    <property type="molecule type" value="Genomic_DNA"/>
</dbReference>
<accession>A0A1E5G5P1</accession>
<dbReference type="Proteomes" id="UP000094296">
    <property type="component" value="Unassembled WGS sequence"/>
</dbReference>
<feature type="transmembrane region" description="Helical" evidence="1">
    <location>
        <begin position="36"/>
        <end position="54"/>
    </location>
</feature>
<gene>
    <name evidence="2" type="ORF">BHF68_13175</name>
</gene>
<comment type="caution">
    <text evidence="2">The sequence shown here is derived from an EMBL/GenBank/DDBJ whole genome shotgun (WGS) entry which is preliminary data.</text>
</comment>
<protein>
    <recommendedName>
        <fullName evidence="4">Dehalogenase</fullName>
    </recommendedName>
</protein>
<feature type="transmembrane region" description="Helical" evidence="1">
    <location>
        <begin position="6"/>
        <end position="24"/>
    </location>
</feature>
<keyword evidence="1" id="KW-1133">Transmembrane helix</keyword>
<keyword evidence="1" id="KW-0472">Membrane</keyword>
<keyword evidence="1" id="KW-0812">Transmembrane</keyword>
<dbReference type="STRING" id="766136.BHF68_13175"/>
<feature type="transmembrane region" description="Helical" evidence="1">
    <location>
        <begin position="66"/>
        <end position="88"/>
    </location>
</feature>
<evidence type="ECO:0008006" key="4">
    <source>
        <dbReference type="Google" id="ProtNLM"/>
    </source>
</evidence>
<evidence type="ECO:0000313" key="2">
    <source>
        <dbReference type="EMBL" id="OEF98009.1"/>
    </source>
</evidence>
<keyword evidence="3" id="KW-1185">Reference proteome</keyword>
<dbReference type="RefSeq" id="WP_069642406.1">
    <property type="nucleotide sequence ID" value="NZ_MIJE01000002.1"/>
</dbReference>
<name>A0A1E5G5P1_9FIRM</name>
<dbReference type="OrthoDB" id="1121027at2"/>
<evidence type="ECO:0000256" key="1">
    <source>
        <dbReference type="SAM" id="Phobius"/>
    </source>
</evidence>
<evidence type="ECO:0000313" key="3">
    <source>
        <dbReference type="Proteomes" id="UP000094296"/>
    </source>
</evidence>
<proteinExistence type="predicted"/>
<sequence length="106" mass="11658">MGFFWYTILGVIFGAGALWLLNWAKEKEIKIRWYSITLFVLGLFTLLLTIEAYIGNLQEFESRAAGLTLVFMGIPALLLIGAAVGLTVKNMKSVPAVSTESTEVKA</sequence>